<protein>
    <submittedName>
        <fullName evidence="16">PGF-CTERM protein/surface glycoprotein</fullName>
    </submittedName>
</protein>
<dbReference type="InterPro" id="IPR026452">
    <property type="entry name" value="Surf_glycop_sig_pep"/>
</dbReference>
<evidence type="ECO:0000256" key="14">
    <source>
        <dbReference type="SAM" id="Phobius"/>
    </source>
</evidence>
<evidence type="ECO:0000256" key="10">
    <source>
        <dbReference type="ARBA" id="ARBA00022989"/>
    </source>
</evidence>
<keyword evidence="7" id="KW-0701">S-layer</keyword>
<evidence type="ECO:0000256" key="13">
    <source>
        <dbReference type="SAM" id="MobiDB-lite"/>
    </source>
</evidence>
<dbReference type="InterPro" id="IPR002126">
    <property type="entry name" value="Cadherin-like_dom"/>
</dbReference>
<evidence type="ECO:0000256" key="6">
    <source>
        <dbReference type="ARBA" id="ARBA00022525"/>
    </source>
</evidence>
<dbReference type="InterPro" id="IPR026371">
    <property type="entry name" value="PGF_CTERM"/>
</dbReference>
<feature type="compositionally biased region" description="Acidic residues" evidence="13">
    <location>
        <begin position="807"/>
        <end position="840"/>
    </location>
</feature>
<dbReference type="EMBL" id="FNHL01000001">
    <property type="protein sequence ID" value="SDM14755.1"/>
    <property type="molecule type" value="Genomic_DNA"/>
</dbReference>
<evidence type="ECO:0000256" key="11">
    <source>
        <dbReference type="ARBA" id="ARBA00023136"/>
    </source>
</evidence>
<keyword evidence="10 14" id="KW-1133">Transmembrane helix</keyword>
<gene>
    <name evidence="16" type="ORF">SAMN04487949_1036</name>
</gene>
<keyword evidence="17" id="KW-1185">Reference proteome</keyword>
<evidence type="ECO:0000256" key="3">
    <source>
        <dbReference type="ARBA" id="ARBA00009327"/>
    </source>
</evidence>
<keyword evidence="6" id="KW-0964">Secreted</keyword>
<organism evidence="16 17">
    <name type="scientific">Halogranum gelatinilyticum</name>
    <dbReference type="NCBI Taxonomy" id="660521"/>
    <lineage>
        <taxon>Archaea</taxon>
        <taxon>Methanobacteriati</taxon>
        <taxon>Methanobacteriota</taxon>
        <taxon>Stenosarchaea group</taxon>
        <taxon>Halobacteria</taxon>
        <taxon>Halobacteriales</taxon>
        <taxon>Haloferacaceae</taxon>
    </lineage>
</organism>
<dbReference type="NCBIfam" id="TIGR04207">
    <property type="entry name" value="halo_sig_pep"/>
    <property type="match status" value="1"/>
</dbReference>
<dbReference type="Pfam" id="PF18204">
    <property type="entry name" value="PGF-CTERM"/>
    <property type="match status" value="1"/>
</dbReference>
<dbReference type="GO" id="GO:0005509">
    <property type="term" value="F:calcium ion binding"/>
    <property type="evidence" value="ECO:0007669"/>
    <property type="project" value="InterPro"/>
</dbReference>
<dbReference type="GO" id="GO:0007156">
    <property type="term" value="P:homophilic cell adhesion via plasma membrane adhesion molecules"/>
    <property type="evidence" value="ECO:0007669"/>
    <property type="project" value="InterPro"/>
</dbReference>
<evidence type="ECO:0000256" key="1">
    <source>
        <dbReference type="ARBA" id="ARBA00004236"/>
    </source>
</evidence>
<dbReference type="Proteomes" id="UP000199451">
    <property type="component" value="Unassembled WGS sequence"/>
</dbReference>
<dbReference type="NCBIfam" id="TIGR04126">
    <property type="entry name" value="PGF_CTERM"/>
    <property type="match status" value="1"/>
</dbReference>
<evidence type="ECO:0000256" key="7">
    <source>
        <dbReference type="ARBA" id="ARBA00022601"/>
    </source>
</evidence>
<sequence length="880" mass="93168">MPPPTDYNQTMTSDTNQKIRGLLLAALMVTSVFAGSIAFAGTAAAANNLSDVTFNGQTPSGPVSVDEGASASHTISFQVDNVADDGNTDTFRVEFPNAYQGSLTLEDVSVENSDDSSTIEVTGTSVVNSGDTLQFTISPDSNADTVDVTATVDVTVEQPNVQSTTDYGINAEVVDSDGPTASAEDVVVLRVQDTDSSNVDTDSVSGPYYAGQTLLFTDDNMDTGSITSGESITVYTEDEDNADEPDQLALDLEAQTDGEVLIDTDGLESDDYVVLDSDDNLVASFSLVEQRFDVEFDDSTVTDEGSDAQTELDVSSANRAGDFTANVSADGLDAGDLQNIFADYDTSTTDDDDILTVTLNKDQTETVDFTDIDRGDYTFNFSVTDTDAEASDDITVERLNKNYQFEDGSVSVARGGIAEVNISMGDASTGAVSIGSEEDGFVYNASIEDDNDDGYVNFTINTYDQTISSADDIVGDGDDYATGTIIPSTDSEDVPLAAANYDLAVGPEEFYRHDTDDSSDDVGTLAVTDRTTTGVQTWTASEDARSDISNADDVASAIENGTVTQDGTIAQGDHIIVQIQASGLDGYIEAVSTETDSSEVSDAFEGADEGVNGHLNLTIRQTNPEPNRPNKMVNNQTIDYIVDGDNGQVFAVIDTAENDQIMRENGDASEWDDNDEFDVSFDVVSASELAEGDEEVTSSFEMVTREATLDANDDDIVEVEASENASISGTSTIAAGSEIQLRVQSVSGSDNPFVATQTVNVSADGTFSGSFDFSDRAVGTNFTVTATDTSRSSFDEDVEYDGTVVEQIDDSTTTEEPDTTTEEPTTEEPTTEEPTTEEPSETTTTTDEPETTTTTSPGFGIAVALVALAGAALLALRREN</sequence>
<evidence type="ECO:0000256" key="4">
    <source>
        <dbReference type="ARBA" id="ARBA00022475"/>
    </source>
</evidence>
<keyword evidence="8 14" id="KW-0812">Transmembrane</keyword>
<dbReference type="GO" id="GO:0005886">
    <property type="term" value="C:plasma membrane"/>
    <property type="evidence" value="ECO:0007669"/>
    <property type="project" value="UniProtKB-SubCell"/>
</dbReference>
<evidence type="ECO:0000259" key="15">
    <source>
        <dbReference type="PROSITE" id="PS50268"/>
    </source>
</evidence>
<evidence type="ECO:0000256" key="8">
    <source>
        <dbReference type="ARBA" id="ARBA00022692"/>
    </source>
</evidence>
<feature type="compositionally biased region" description="Low complexity" evidence="13">
    <location>
        <begin position="841"/>
        <end position="858"/>
    </location>
</feature>
<evidence type="ECO:0000256" key="9">
    <source>
        <dbReference type="ARBA" id="ARBA00022729"/>
    </source>
</evidence>
<accession>A0A1G9QWZ6</accession>
<name>A0A1G9QWZ6_9EURY</name>
<evidence type="ECO:0000256" key="12">
    <source>
        <dbReference type="ARBA" id="ARBA00023180"/>
    </source>
</evidence>
<dbReference type="Pfam" id="PF25162">
    <property type="entry name" value="DUF7827"/>
    <property type="match status" value="1"/>
</dbReference>
<feature type="transmembrane region" description="Helical" evidence="14">
    <location>
        <begin position="858"/>
        <end position="876"/>
    </location>
</feature>
<keyword evidence="9" id="KW-0732">Signal</keyword>
<feature type="domain" description="Cadherin" evidence="15">
    <location>
        <begin position="97"/>
        <end position="209"/>
    </location>
</feature>
<dbReference type="InterPro" id="IPR057149">
    <property type="entry name" value="DUF7827"/>
</dbReference>
<comment type="similarity">
    <text evidence="3">Belongs to the halobacterial S-layer protein family.</text>
</comment>
<evidence type="ECO:0000313" key="17">
    <source>
        <dbReference type="Proteomes" id="UP000199451"/>
    </source>
</evidence>
<dbReference type="AlphaFoldDB" id="A0A1G9QWZ6"/>
<evidence type="ECO:0000256" key="5">
    <source>
        <dbReference type="ARBA" id="ARBA00022512"/>
    </source>
</evidence>
<dbReference type="GO" id="GO:0030115">
    <property type="term" value="C:S-layer"/>
    <property type="evidence" value="ECO:0007669"/>
    <property type="project" value="UniProtKB-SubCell"/>
</dbReference>
<reference evidence="17" key="1">
    <citation type="submission" date="2016-10" db="EMBL/GenBank/DDBJ databases">
        <authorList>
            <person name="Varghese N."/>
            <person name="Submissions S."/>
        </authorList>
    </citation>
    <scope>NUCLEOTIDE SEQUENCE [LARGE SCALE GENOMIC DNA]</scope>
    <source>
        <strain evidence="17">CGMCC 1.10119</strain>
    </source>
</reference>
<dbReference type="PROSITE" id="PS50268">
    <property type="entry name" value="CADHERIN_2"/>
    <property type="match status" value="1"/>
</dbReference>
<evidence type="ECO:0000256" key="2">
    <source>
        <dbReference type="ARBA" id="ARBA00004237"/>
    </source>
</evidence>
<proteinExistence type="inferred from homology"/>
<feature type="region of interest" description="Disordered" evidence="13">
    <location>
        <begin position="805"/>
        <end position="858"/>
    </location>
</feature>
<keyword evidence="11 14" id="KW-0472">Membrane</keyword>
<comment type="subcellular location">
    <subcellularLocation>
        <location evidence="1">Cell membrane</location>
    </subcellularLocation>
    <subcellularLocation>
        <location evidence="2">Secreted</location>
        <location evidence="2">Cell wall</location>
        <location evidence="2">S-layer</location>
    </subcellularLocation>
</comment>
<keyword evidence="12" id="KW-0325">Glycoprotein</keyword>
<dbReference type="NCBIfam" id="NF045517">
    <property type="entry name" value="halo_surf_dom"/>
    <property type="match status" value="1"/>
</dbReference>
<dbReference type="PROSITE" id="PS00373">
    <property type="entry name" value="GART"/>
    <property type="match status" value="1"/>
</dbReference>
<evidence type="ECO:0000313" key="16">
    <source>
        <dbReference type="EMBL" id="SDM14755.1"/>
    </source>
</evidence>
<dbReference type="InterPro" id="IPR001555">
    <property type="entry name" value="GART_AS"/>
</dbReference>
<keyword evidence="5" id="KW-0134">Cell wall</keyword>
<keyword evidence="4" id="KW-1003">Cell membrane</keyword>